<name>A0ABS3THY9_9BACT</name>
<proteinExistence type="predicted"/>
<feature type="transmembrane region" description="Helical" evidence="1">
    <location>
        <begin position="12"/>
        <end position="31"/>
    </location>
</feature>
<reference evidence="2 3" key="1">
    <citation type="submission" date="2021-03" db="EMBL/GenBank/DDBJ databases">
        <authorList>
            <person name="Kim M.K."/>
        </authorList>
    </citation>
    <scope>NUCLEOTIDE SEQUENCE [LARGE SCALE GENOMIC DNA]</scope>
    <source>
        <strain evidence="2 3">BT507</strain>
    </source>
</reference>
<organism evidence="2 3">
    <name type="scientific">Hymenobacter defluvii</name>
    <dbReference type="NCBI Taxonomy" id="2054411"/>
    <lineage>
        <taxon>Bacteria</taxon>
        <taxon>Pseudomonadati</taxon>
        <taxon>Bacteroidota</taxon>
        <taxon>Cytophagia</taxon>
        <taxon>Cytophagales</taxon>
        <taxon>Hymenobacteraceae</taxon>
        <taxon>Hymenobacter</taxon>
    </lineage>
</organism>
<evidence type="ECO:0000256" key="1">
    <source>
        <dbReference type="SAM" id="Phobius"/>
    </source>
</evidence>
<feature type="transmembrane region" description="Helical" evidence="1">
    <location>
        <begin position="205"/>
        <end position="224"/>
    </location>
</feature>
<keyword evidence="1" id="KW-1133">Transmembrane helix</keyword>
<gene>
    <name evidence="2" type="ORF">J4D97_19135</name>
</gene>
<evidence type="ECO:0008006" key="4">
    <source>
        <dbReference type="Google" id="ProtNLM"/>
    </source>
</evidence>
<keyword evidence="1" id="KW-0812">Transmembrane</keyword>
<evidence type="ECO:0000313" key="2">
    <source>
        <dbReference type="EMBL" id="MBO3272773.1"/>
    </source>
</evidence>
<accession>A0ABS3THY9</accession>
<keyword evidence="3" id="KW-1185">Reference proteome</keyword>
<feature type="transmembrane region" description="Helical" evidence="1">
    <location>
        <begin position="81"/>
        <end position="98"/>
    </location>
</feature>
<dbReference type="EMBL" id="JAGETX010000017">
    <property type="protein sequence ID" value="MBO3272773.1"/>
    <property type="molecule type" value="Genomic_DNA"/>
</dbReference>
<feature type="transmembrane region" description="Helical" evidence="1">
    <location>
        <begin position="43"/>
        <end position="69"/>
    </location>
</feature>
<keyword evidence="1" id="KW-0472">Membrane</keyword>
<evidence type="ECO:0000313" key="3">
    <source>
        <dbReference type="Proteomes" id="UP000670527"/>
    </source>
</evidence>
<dbReference type="RefSeq" id="WP_208308974.1">
    <property type="nucleotide sequence ID" value="NZ_JAGETX010000017.1"/>
</dbReference>
<protein>
    <recommendedName>
        <fullName evidence="4">Glycosyltransferase RgtA/B/C/D-like domain-containing protein</fullName>
    </recommendedName>
</protein>
<sequence>MGWLEIQAFNPFLLTESLFTTLLIFSLWAVVCVRNWGRAFLALGLLLLTACIRPNGFIALGAATLMSFIWLYRRLPSSARYVVWPACLAAIVGLWFVFNQRLGALPLIKYYRKGIILFEYGNTSLQSSRPLVLPVATQPALEQLTTFIWSNPRYFGQLMAHKALYFMGFPRPWYSLLHTAFVVVALPLLYFSGIRGLSNLRAPQLVRLYLGVVILLQMSIVSLVAEDWGPRFSGPILPYWFTLAALGAQPLLRKIERRLQAVSALPRC</sequence>
<comment type="caution">
    <text evidence="2">The sequence shown here is derived from an EMBL/GenBank/DDBJ whole genome shotgun (WGS) entry which is preliminary data.</text>
</comment>
<dbReference type="Proteomes" id="UP000670527">
    <property type="component" value="Unassembled WGS sequence"/>
</dbReference>
<feature type="transmembrane region" description="Helical" evidence="1">
    <location>
        <begin position="236"/>
        <end position="252"/>
    </location>
</feature>
<feature type="transmembrane region" description="Helical" evidence="1">
    <location>
        <begin position="173"/>
        <end position="193"/>
    </location>
</feature>